<feature type="transmembrane region" description="Helical" evidence="7">
    <location>
        <begin position="331"/>
        <end position="347"/>
    </location>
</feature>
<proteinExistence type="predicted"/>
<feature type="transmembrane region" description="Helical" evidence="7">
    <location>
        <begin position="33"/>
        <end position="51"/>
    </location>
</feature>
<evidence type="ECO:0000256" key="7">
    <source>
        <dbReference type="SAM" id="Phobius"/>
    </source>
</evidence>
<evidence type="ECO:0000256" key="2">
    <source>
        <dbReference type="ARBA" id="ARBA00022448"/>
    </source>
</evidence>
<feature type="transmembrane region" description="Helical" evidence="7">
    <location>
        <begin position="354"/>
        <end position="372"/>
    </location>
</feature>
<dbReference type="InterPro" id="IPR051679">
    <property type="entry name" value="DASS-Related_Transporters"/>
</dbReference>
<evidence type="ECO:0000256" key="3">
    <source>
        <dbReference type="ARBA" id="ARBA00022692"/>
    </source>
</evidence>
<sequence>MDNTGVTFDQVLTLFVLVAVVAALIWDKMRSDVVALSGAAVLLIAGVVRPIDVQSAFASPAIIALASLFVIAYALELSGLLDRAIEAAVKMCKRLGSAGIWLMLGAIGVASCFLNSTPIVVLGAPVVRDVATALKLPPKRYLMPLSYITVLTGCCTLIGTSTNLLVDDMARNAGQPRFGIFEITPVGLPIALAGAIYLFLFSGKLMRGSIADDSPVPDRRDVDVPNAQVGDPTLFAEQRVFQPAKAAIAFAVFVGTVAVAAAGIAPIAASAFAGAVLLILLRVITADEAYGGLRPQILILIAGMVVIGLAMEQSGLAATATGALVGSMQEFGPLTALIVLYGVTMVLTELLSNATVAVLVTPIAVALAESLGVSPRPFLVAVMMAGSAAFATPFGYQTNVIVYQMGGYRYMDFVKVGLPLNLITFAVAIMAIPVFFPF</sequence>
<keyword evidence="2" id="KW-0813">Transport</keyword>
<keyword evidence="3 7" id="KW-0812">Transmembrane</keyword>
<dbReference type="Proteomes" id="UP000623067">
    <property type="component" value="Unassembled WGS sequence"/>
</dbReference>
<keyword evidence="10" id="KW-1185">Reference proteome</keyword>
<comment type="caution">
    <text evidence="9">The sequence shown here is derived from an EMBL/GenBank/DDBJ whole genome shotgun (WGS) entry which is preliminary data.</text>
</comment>
<feature type="transmembrane region" description="Helical" evidence="7">
    <location>
        <begin position="378"/>
        <end position="396"/>
    </location>
</feature>
<feature type="transmembrane region" description="Helical" evidence="7">
    <location>
        <begin position="293"/>
        <end position="311"/>
    </location>
</feature>
<reference evidence="9" key="1">
    <citation type="journal article" date="2014" name="Int. J. Syst. Evol. Microbiol.">
        <title>Complete genome sequence of Corynebacterium casei LMG S-19264T (=DSM 44701T), isolated from a smear-ripened cheese.</title>
        <authorList>
            <consortium name="US DOE Joint Genome Institute (JGI-PGF)"/>
            <person name="Walter F."/>
            <person name="Albersmeier A."/>
            <person name="Kalinowski J."/>
            <person name="Ruckert C."/>
        </authorList>
    </citation>
    <scope>NUCLEOTIDE SEQUENCE</scope>
    <source>
        <strain evidence="9">CGMCC 1.15330</strain>
    </source>
</reference>
<dbReference type="GO" id="GO:0055085">
    <property type="term" value="P:transmembrane transport"/>
    <property type="evidence" value="ECO:0007669"/>
    <property type="project" value="InterPro"/>
</dbReference>
<dbReference type="InterPro" id="IPR004680">
    <property type="entry name" value="Cit_transptr-like_dom"/>
</dbReference>
<dbReference type="Pfam" id="PF03600">
    <property type="entry name" value="CitMHS"/>
    <property type="match status" value="1"/>
</dbReference>
<dbReference type="PANTHER" id="PTHR43652">
    <property type="entry name" value="BASIC AMINO ACID ANTIPORTER YFCC-RELATED"/>
    <property type="match status" value="1"/>
</dbReference>
<dbReference type="CDD" id="cd01115">
    <property type="entry name" value="SLC13_permease"/>
    <property type="match status" value="1"/>
</dbReference>
<evidence type="ECO:0000313" key="9">
    <source>
        <dbReference type="EMBL" id="GGB37296.1"/>
    </source>
</evidence>
<evidence type="ECO:0000256" key="4">
    <source>
        <dbReference type="ARBA" id="ARBA00022737"/>
    </source>
</evidence>
<evidence type="ECO:0000256" key="5">
    <source>
        <dbReference type="ARBA" id="ARBA00022989"/>
    </source>
</evidence>
<keyword evidence="4" id="KW-0677">Repeat</keyword>
<accession>A0A916T9X8</accession>
<reference evidence="9" key="2">
    <citation type="submission" date="2020-09" db="EMBL/GenBank/DDBJ databases">
        <authorList>
            <person name="Sun Q."/>
            <person name="Zhou Y."/>
        </authorList>
    </citation>
    <scope>NUCLEOTIDE SEQUENCE</scope>
    <source>
        <strain evidence="9">CGMCC 1.15330</strain>
    </source>
</reference>
<dbReference type="PANTHER" id="PTHR43652:SF2">
    <property type="entry name" value="BASIC AMINO ACID ANTIPORTER YFCC-RELATED"/>
    <property type="match status" value="1"/>
</dbReference>
<dbReference type="GO" id="GO:0005886">
    <property type="term" value="C:plasma membrane"/>
    <property type="evidence" value="ECO:0007669"/>
    <property type="project" value="TreeGrafter"/>
</dbReference>
<feature type="domain" description="Citrate transporter-like" evidence="8">
    <location>
        <begin position="22"/>
        <end position="368"/>
    </location>
</feature>
<feature type="transmembrane region" description="Helical" evidence="7">
    <location>
        <begin position="416"/>
        <end position="436"/>
    </location>
</feature>
<feature type="transmembrane region" description="Helical" evidence="7">
    <location>
        <begin position="98"/>
        <end position="121"/>
    </location>
</feature>
<evidence type="ECO:0000256" key="1">
    <source>
        <dbReference type="ARBA" id="ARBA00004141"/>
    </source>
</evidence>
<gene>
    <name evidence="9" type="ORF">GCM10011380_28310</name>
</gene>
<feature type="transmembrane region" description="Helical" evidence="7">
    <location>
        <begin position="248"/>
        <end position="281"/>
    </location>
</feature>
<feature type="transmembrane region" description="Helical" evidence="7">
    <location>
        <begin position="178"/>
        <end position="200"/>
    </location>
</feature>
<protein>
    <recommendedName>
        <fullName evidence="8">Citrate transporter-like domain-containing protein</fullName>
    </recommendedName>
</protein>
<feature type="transmembrane region" description="Helical" evidence="7">
    <location>
        <begin position="6"/>
        <end position="26"/>
    </location>
</feature>
<feature type="transmembrane region" description="Helical" evidence="7">
    <location>
        <begin position="57"/>
        <end position="77"/>
    </location>
</feature>
<feature type="transmembrane region" description="Helical" evidence="7">
    <location>
        <begin position="141"/>
        <end position="166"/>
    </location>
</feature>
<name>A0A916T9X8_9SPHN</name>
<evidence type="ECO:0000259" key="8">
    <source>
        <dbReference type="Pfam" id="PF03600"/>
    </source>
</evidence>
<keyword evidence="6 7" id="KW-0472">Membrane</keyword>
<evidence type="ECO:0000313" key="10">
    <source>
        <dbReference type="Proteomes" id="UP000623067"/>
    </source>
</evidence>
<dbReference type="AlphaFoldDB" id="A0A916T9X8"/>
<comment type="subcellular location">
    <subcellularLocation>
        <location evidence="1">Membrane</location>
        <topology evidence="1">Multi-pass membrane protein</topology>
    </subcellularLocation>
</comment>
<organism evidence="9 10">
    <name type="scientific">Sphingomonas metalli</name>
    <dbReference type="NCBI Taxonomy" id="1779358"/>
    <lineage>
        <taxon>Bacteria</taxon>
        <taxon>Pseudomonadati</taxon>
        <taxon>Pseudomonadota</taxon>
        <taxon>Alphaproteobacteria</taxon>
        <taxon>Sphingomonadales</taxon>
        <taxon>Sphingomonadaceae</taxon>
        <taxon>Sphingomonas</taxon>
    </lineage>
</organism>
<evidence type="ECO:0000256" key="6">
    <source>
        <dbReference type="ARBA" id="ARBA00023136"/>
    </source>
</evidence>
<dbReference type="EMBL" id="BMIH01000004">
    <property type="protein sequence ID" value="GGB37296.1"/>
    <property type="molecule type" value="Genomic_DNA"/>
</dbReference>
<keyword evidence="5 7" id="KW-1133">Transmembrane helix</keyword>